<dbReference type="EMBL" id="NKXS01000227">
    <property type="protein sequence ID" value="PIN25491.1"/>
    <property type="molecule type" value="Genomic_DNA"/>
</dbReference>
<comment type="caution">
    <text evidence="1">The sequence shown here is derived from an EMBL/GenBank/DDBJ whole genome shotgun (WGS) entry which is preliminary data.</text>
</comment>
<gene>
    <name evidence="1" type="ORF">CDL12_01758</name>
</gene>
<protein>
    <submittedName>
        <fullName evidence="1">Uncharacterized protein</fullName>
    </submittedName>
</protein>
<dbReference type="AlphaFoldDB" id="A0A2G9I6V7"/>
<sequence>MFLEILALDGPFVYVCISIPIHGSLSSTNQDKRIVIKPFFHIFFKFNKCWMITYFIIDYRTPGNLHIINAVSSKM</sequence>
<name>A0A2G9I6V7_9LAMI</name>
<proteinExistence type="predicted"/>
<accession>A0A2G9I6V7</accession>
<organism evidence="1 2">
    <name type="scientific">Handroanthus impetiginosus</name>
    <dbReference type="NCBI Taxonomy" id="429701"/>
    <lineage>
        <taxon>Eukaryota</taxon>
        <taxon>Viridiplantae</taxon>
        <taxon>Streptophyta</taxon>
        <taxon>Embryophyta</taxon>
        <taxon>Tracheophyta</taxon>
        <taxon>Spermatophyta</taxon>
        <taxon>Magnoliopsida</taxon>
        <taxon>eudicotyledons</taxon>
        <taxon>Gunneridae</taxon>
        <taxon>Pentapetalae</taxon>
        <taxon>asterids</taxon>
        <taxon>lamiids</taxon>
        <taxon>Lamiales</taxon>
        <taxon>Bignoniaceae</taxon>
        <taxon>Crescentiina</taxon>
        <taxon>Tabebuia alliance</taxon>
        <taxon>Handroanthus</taxon>
    </lineage>
</organism>
<reference evidence="2" key="1">
    <citation type="journal article" date="2018" name="Gigascience">
        <title>Genome assembly of the Pink Ipe (Handroanthus impetiginosus, Bignoniaceae), a highly valued, ecologically keystone Neotropical timber forest tree.</title>
        <authorList>
            <person name="Silva-Junior O.B."/>
            <person name="Grattapaglia D."/>
            <person name="Novaes E."/>
            <person name="Collevatti R.G."/>
        </authorList>
    </citation>
    <scope>NUCLEOTIDE SEQUENCE [LARGE SCALE GENOMIC DNA]</scope>
    <source>
        <strain evidence="2">cv. UFG-1</strain>
    </source>
</reference>
<evidence type="ECO:0000313" key="1">
    <source>
        <dbReference type="EMBL" id="PIN25491.1"/>
    </source>
</evidence>
<keyword evidence="2" id="KW-1185">Reference proteome</keyword>
<dbReference type="Proteomes" id="UP000231279">
    <property type="component" value="Unassembled WGS sequence"/>
</dbReference>
<evidence type="ECO:0000313" key="2">
    <source>
        <dbReference type="Proteomes" id="UP000231279"/>
    </source>
</evidence>